<dbReference type="PANTHER" id="PTHR43143:SF1">
    <property type="entry name" value="SERINE_THREONINE-PROTEIN PHOSPHATASE CPPED1"/>
    <property type="match status" value="1"/>
</dbReference>
<dbReference type="OrthoDB" id="9816081at2"/>
<sequence length="269" mass="30392">MGCVTGHQVKKPFFFIQMTDPQFGFFNSNKEFAKETENFEKAIAVANRLHPAFVIVTGDLINKSGDTLQLAEYKRIVAKLDPSISIYHVAGNHDIGNDPQEKDLVAYRKQLGPDYYTIKYNGMLGIVLNSLYFKSPSGVLKQANAQDKWLRQVLQKAKKDKSKPILVFQHHSWFLNDPEEKDDYFNIDKKIRDKYLPLFSAAGVSHIFAGHYHRNAFGKYGLMEMVTTGPVGRPLGTDPSGFRIVTVDGNVVSHKYYDLDSIPDSISLP</sequence>
<evidence type="ECO:0000313" key="3">
    <source>
        <dbReference type="Proteomes" id="UP000295479"/>
    </source>
</evidence>
<dbReference type="SUPFAM" id="SSF56300">
    <property type="entry name" value="Metallo-dependent phosphatases"/>
    <property type="match status" value="1"/>
</dbReference>
<evidence type="ECO:0000259" key="1">
    <source>
        <dbReference type="Pfam" id="PF00149"/>
    </source>
</evidence>
<dbReference type="GO" id="GO:0016787">
    <property type="term" value="F:hydrolase activity"/>
    <property type="evidence" value="ECO:0007669"/>
    <property type="project" value="InterPro"/>
</dbReference>
<keyword evidence="3" id="KW-1185">Reference proteome</keyword>
<dbReference type="InterPro" id="IPR029052">
    <property type="entry name" value="Metallo-depent_PP-like"/>
</dbReference>
<dbReference type="Pfam" id="PF00149">
    <property type="entry name" value="Metallophos"/>
    <property type="match status" value="1"/>
</dbReference>
<dbReference type="AlphaFoldDB" id="A0A4R5C609"/>
<feature type="domain" description="Calcineurin-like phosphoesterase" evidence="1">
    <location>
        <begin position="36"/>
        <end position="214"/>
    </location>
</feature>
<protein>
    <recommendedName>
        <fullName evidence="1">Calcineurin-like phosphoesterase domain-containing protein</fullName>
    </recommendedName>
</protein>
<dbReference type="PANTHER" id="PTHR43143">
    <property type="entry name" value="METALLOPHOSPHOESTERASE, CALCINEURIN SUPERFAMILY"/>
    <property type="match status" value="1"/>
</dbReference>
<gene>
    <name evidence="2" type="ORF">E0F76_14695</name>
</gene>
<proteinExistence type="predicted"/>
<dbReference type="InterPro" id="IPR051918">
    <property type="entry name" value="STPP_CPPED1"/>
</dbReference>
<dbReference type="Proteomes" id="UP000295479">
    <property type="component" value="Unassembled WGS sequence"/>
</dbReference>
<reference evidence="2 3" key="1">
    <citation type="submission" date="2019-03" db="EMBL/GenBank/DDBJ databases">
        <title>Flavobacterium AR-3-4 sp. nov. isolated from arctic soil.</title>
        <authorList>
            <person name="Chaudhary D.K."/>
        </authorList>
    </citation>
    <scope>NUCLEOTIDE SEQUENCE [LARGE SCALE GENOMIC DNA]</scope>
    <source>
        <strain evidence="2 3">AR-3-4</strain>
    </source>
</reference>
<dbReference type="EMBL" id="SMFK01000012">
    <property type="protein sequence ID" value="TDD95108.1"/>
    <property type="molecule type" value="Genomic_DNA"/>
</dbReference>
<accession>A0A4R5C609</accession>
<dbReference type="Gene3D" id="3.60.21.10">
    <property type="match status" value="1"/>
</dbReference>
<evidence type="ECO:0000313" key="2">
    <source>
        <dbReference type="EMBL" id="TDD95108.1"/>
    </source>
</evidence>
<name>A0A4R5C609_9FLAO</name>
<organism evidence="2 3">
    <name type="scientific">Flavobacterium cellulosilyticum</name>
    <dbReference type="NCBI Taxonomy" id="2541731"/>
    <lineage>
        <taxon>Bacteria</taxon>
        <taxon>Pseudomonadati</taxon>
        <taxon>Bacteroidota</taxon>
        <taxon>Flavobacteriia</taxon>
        <taxon>Flavobacteriales</taxon>
        <taxon>Flavobacteriaceae</taxon>
        <taxon>Flavobacterium</taxon>
    </lineage>
</organism>
<dbReference type="InterPro" id="IPR004843">
    <property type="entry name" value="Calcineurin-like_PHP"/>
</dbReference>
<comment type="caution">
    <text evidence="2">The sequence shown here is derived from an EMBL/GenBank/DDBJ whole genome shotgun (WGS) entry which is preliminary data.</text>
</comment>